<dbReference type="PANTHER" id="PTHR40051:SF1">
    <property type="entry name" value="YOLD-LIKE FAMILY PROTEIN"/>
    <property type="match status" value="1"/>
</dbReference>
<name>A0ABD7TSI6_9STAP</name>
<dbReference type="Proteomes" id="UP001065705">
    <property type="component" value="Chromosome"/>
</dbReference>
<dbReference type="EMBL" id="CP094809">
    <property type="protein sequence ID" value="UXU56664.1"/>
    <property type="molecule type" value="Genomic_DNA"/>
</dbReference>
<organism evidence="1 2">
    <name type="scientific">Staphylococcus agnetis</name>
    <dbReference type="NCBI Taxonomy" id="985762"/>
    <lineage>
        <taxon>Bacteria</taxon>
        <taxon>Bacillati</taxon>
        <taxon>Bacillota</taxon>
        <taxon>Bacilli</taxon>
        <taxon>Bacillales</taxon>
        <taxon>Staphylococcaceae</taxon>
        <taxon>Staphylococcus</taxon>
    </lineage>
</organism>
<evidence type="ECO:0000313" key="2">
    <source>
        <dbReference type="Proteomes" id="UP001065705"/>
    </source>
</evidence>
<protein>
    <submittedName>
        <fullName evidence="1">YolD-like family protein</fullName>
    </submittedName>
</protein>
<accession>A0ABD7TSI6</accession>
<dbReference type="Pfam" id="PF08863">
    <property type="entry name" value="YolD"/>
    <property type="match status" value="1"/>
</dbReference>
<dbReference type="PANTHER" id="PTHR40051">
    <property type="entry name" value="IG HYPOTHETICAL 15966"/>
    <property type="match status" value="1"/>
</dbReference>
<proteinExistence type="predicted"/>
<dbReference type="AlphaFoldDB" id="A0ABD7TSI6"/>
<dbReference type="InterPro" id="IPR014962">
    <property type="entry name" value="YolD"/>
</dbReference>
<evidence type="ECO:0000313" key="1">
    <source>
        <dbReference type="EMBL" id="UXU56664.1"/>
    </source>
</evidence>
<sequence>MNMLDRTLPPKYQTETDYRKIPRQYLNARIPMGRGIVKWAPFATLPEQFERIKQFEANQLKIDRPDLSEDQIIEINHMLHFKISKNEIAKISYWRSGYIHTIEGYITSINTLNNELTIANERQTDRLTIGLNELYALE</sequence>
<gene>
    <name evidence="1" type="ORF">MUA95_08820</name>
</gene>
<dbReference type="RefSeq" id="WP_252590022.1">
    <property type="nucleotide sequence ID" value="NZ_CP094808.1"/>
</dbReference>
<reference evidence="1" key="1">
    <citation type="submission" date="2022-03" db="EMBL/GenBank/DDBJ databases">
        <title>Comparative Genomics of East African Camel-Associated Staphylococcaceae spp.: Diversity and Inheritance of Traits Involved in Host-Pathogen Interactions.</title>
        <authorList>
            <person name="Akarsu H."/>
            <person name="Liljander A."/>
            <person name="Younan M."/>
            <person name="Brodard I."/>
            <person name="Glucks I."/>
            <person name="Labroussaa F."/>
            <person name="Overesch G."/>
            <person name="Kuhnert P."/>
            <person name="Perreten V."/>
            <person name="Drexler J.F."/>
            <person name="Corman V.M."/>
            <person name="Falquet L."/>
            <person name="Jores J."/>
        </authorList>
    </citation>
    <scope>NUCLEOTIDE SEQUENCE</scope>
    <source>
        <strain evidence="1">IVB6197</strain>
    </source>
</reference>